<reference evidence="3" key="1">
    <citation type="journal article" date="2019" name="Int. J. Syst. Evol. Microbiol.">
        <title>The Global Catalogue of Microorganisms (GCM) 10K type strain sequencing project: providing services to taxonomists for standard genome sequencing and annotation.</title>
        <authorList>
            <consortium name="The Broad Institute Genomics Platform"/>
            <consortium name="The Broad Institute Genome Sequencing Center for Infectious Disease"/>
            <person name="Wu L."/>
            <person name="Ma J."/>
        </authorList>
    </citation>
    <scope>NUCLEOTIDE SEQUENCE [LARGE SCALE GENOMIC DNA]</scope>
    <source>
        <strain evidence="3">JCM 18054</strain>
    </source>
</reference>
<feature type="compositionally biased region" description="Basic and acidic residues" evidence="1">
    <location>
        <begin position="100"/>
        <end position="117"/>
    </location>
</feature>
<protein>
    <submittedName>
        <fullName evidence="2">Uncharacterized protein</fullName>
    </submittedName>
</protein>
<keyword evidence="3" id="KW-1185">Reference proteome</keyword>
<name>A0ABP9QXE3_9PSEU</name>
<dbReference type="EMBL" id="BAABIB010000084">
    <property type="protein sequence ID" value="GAA5169114.1"/>
    <property type="molecule type" value="Genomic_DNA"/>
</dbReference>
<organism evidence="2 3">
    <name type="scientific">Amycolatopsis dongchuanensis</name>
    <dbReference type="NCBI Taxonomy" id="1070866"/>
    <lineage>
        <taxon>Bacteria</taxon>
        <taxon>Bacillati</taxon>
        <taxon>Actinomycetota</taxon>
        <taxon>Actinomycetes</taxon>
        <taxon>Pseudonocardiales</taxon>
        <taxon>Pseudonocardiaceae</taxon>
        <taxon>Amycolatopsis</taxon>
    </lineage>
</organism>
<comment type="caution">
    <text evidence="2">The sequence shown here is derived from an EMBL/GenBank/DDBJ whole genome shotgun (WGS) entry which is preliminary data.</text>
</comment>
<accession>A0ABP9QXE3</accession>
<dbReference type="RefSeq" id="WP_346054858.1">
    <property type="nucleotide sequence ID" value="NZ_BAABIB010000084.1"/>
</dbReference>
<evidence type="ECO:0000313" key="2">
    <source>
        <dbReference type="EMBL" id="GAA5169114.1"/>
    </source>
</evidence>
<gene>
    <name evidence="2" type="ORF">GCM10023214_45790</name>
</gene>
<dbReference type="Proteomes" id="UP001500192">
    <property type="component" value="Unassembled WGS sequence"/>
</dbReference>
<evidence type="ECO:0000313" key="3">
    <source>
        <dbReference type="Proteomes" id="UP001500192"/>
    </source>
</evidence>
<feature type="region of interest" description="Disordered" evidence="1">
    <location>
        <begin position="94"/>
        <end position="117"/>
    </location>
</feature>
<proteinExistence type="predicted"/>
<sequence>MSDTAEYYKKLYRRATSLAQKLDKVILALVVANIDLQEIEKGDIGEQCEMGETYIADLKRCIGDAAFYTRFGEHINNAHLSDVTEELRNLGIDIRSIDPGPDRESKRTVDLNERGKP</sequence>
<evidence type="ECO:0000256" key="1">
    <source>
        <dbReference type="SAM" id="MobiDB-lite"/>
    </source>
</evidence>